<dbReference type="Pfam" id="PF05872">
    <property type="entry name" value="HerA_C"/>
    <property type="match status" value="1"/>
</dbReference>
<dbReference type="EMBL" id="CSBK01002314">
    <property type="protein sequence ID" value="COZ70466.1"/>
    <property type="molecule type" value="Genomic_DNA"/>
</dbReference>
<accession>A0A916LET3</accession>
<gene>
    <name evidence="2" type="ORF">ERS007739_04042</name>
</gene>
<dbReference type="InterPro" id="IPR033186">
    <property type="entry name" value="HerA_C"/>
</dbReference>
<protein>
    <submittedName>
        <fullName evidence="2">AAA ATPase</fullName>
    </submittedName>
</protein>
<dbReference type="Proteomes" id="UP000039021">
    <property type="component" value="Unassembled WGS sequence"/>
</dbReference>
<feature type="domain" description="Helicase HerA-like C-terminal" evidence="1">
    <location>
        <begin position="5"/>
        <end position="45"/>
    </location>
</feature>
<sequence length="46" mass="5189">MPAPVEPQGPAVWEEILKNPTVKSVLNTTAREITRSIFGTGRRRRK</sequence>
<comment type="caution">
    <text evidence="2">The sequence shown here is derived from an EMBL/GenBank/DDBJ whole genome shotgun (WGS) entry which is preliminary data.</text>
</comment>
<evidence type="ECO:0000313" key="3">
    <source>
        <dbReference type="Proteomes" id="UP000039021"/>
    </source>
</evidence>
<name>A0A916LET3_MYCTX</name>
<evidence type="ECO:0000259" key="1">
    <source>
        <dbReference type="Pfam" id="PF05872"/>
    </source>
</evidence>
<evidence type="ECO:0000313" key="2">
    <source>
        <dbReference type="EMBL" id="COZ70466.1"/>
    </source>
</evidence>
<dbReference type="AlphaFoldDB" id="A0A916LET3"/>
<reference evidence="3" key="1">
    <citation type="submission" date="2015-03" db="EMBL/GenBank/DDBJ databases">
        <authorList>
            <consortium name="Pathogen Informatics"/>
        </authorList>
    </citation>
    <scope>NUCLEOTIDE SEQUENCE [LARGE SCALE GENOMIC DNA]</scope>
    <source>
        <strain evidence="3">N09902308</strain>
    </source>
</reference>
<organism evidence="2 3">
    <name type="scientific">Mycobacterium tuberculosis</name>
    <dbReference type="NCBI Taxonomy" id="1773"/>
    <lineage>
        <taxon>Bacteria</taxon>
        <taxon>Bacillati</taxon>
        <taxon>Actinomycetota</taxon>
        <taxon>Actinomycetes</taxon>
        <taxon>Mycobacteriales</taxon>
        <taxon>Mycobacteriaceae</taxon>
        <taxon>Mycobacterium</taxon>
        <taxon>Mycobacterium tuberculosis complex</taxon>
    </lineage>
</organism>
<proteinExistence type="predicted"/>